<dbReference type="InterPro" id="IPR008271">
    <property type="entry name" value="Ser/Thr_kinase_AS"/>
</dbReference>
<dbReference type="PRINTS" id="PR01415">
    <property type="entry name" value="ANKYRIN"/>
</dbReference>
<feature type="domain" description="Protein kinase" evidence="7">
    <location>
        <begin position="362"/>
        <end position="638"/>
    </location>
</feature>
<feature type="repeat" description="ANK" evidence="4">
    <location>
        <begin position="715"/>
        <end position="747"/>
    </location>
</feature>
<feature type="repeat" description="ANK" evidence="4">
    <location>
        <begin position="1215"/>
        <end position="1247"/>
    </location>
</feature>
<sequence>MKTEGEIDNAGGAAGSDSWNIGDFEQGTFEEESLLPEQNQWLPGHEGTPGGPRSVEPARLHPRSHDCVADGSEGARPLPGHQATGGSIKESDCPPHPGTVTVTATSSQPIVPRACEPLVVETARNQAEWEAKTRGVAEREFSLEGQRSGGKDSGKTDTVLHTSRLLHDLLMVDGGHAALFFISDKNALREEFTGELTYTDGQHLVRSLEGKCVFDEDFPQLLSSYTRHEKGDRDEKGITRDGAFLVSSRSGKIKAASAALPDWLPSRTIRNSGTRHKALVGVVERFMKQSKPCVGFLLSEGGSLKILSAGMLQREEPVLQICREEVNPDLHKNTDSRQDVRQRAPPPLLTPEEIAAVPGLVLAENPFLGKGGFGSVFKGTINGVVPVAVKRIKEKNDRDRRGSFVTAEGREEHRTKVAKEDSTLPVLELCEGDLTKLTSRGPLCAQSAVPIFQTIANALKGLHKMGILHLDLKRENVLLKRVPGEKLKEIQVDETKVAEWTRSVCEAIRVCDFGLATLQSSDGYFVDAGRGGTPLYMAHEQWRDETPTENTDVYALGVLMWELLSGKRVWEGTGLPEDRKEKRTVLRQRVIDGQRPSLQEIPEALRPLVSCMWRENPADRPTAEECAQFLDCPLDLFLNVTAESLREETQATGKGKPLHVKALLKLGLVDVNVRWKSITLERNWTAAHEASRYGQAEMLRVLIDAGADLNAQDERGCTPAHRAAELGSVEILQILANAGADLKVRNRFNATPADVAKGFQRDVVIKAIEDLCARQKVLDGTHPSVAALGGGTFVSGDRESRRQVVSCAGADGGDGGGAGLSGGDASRCSSGEGGQSQADAPCLTREEREILSAVPGLQIPEPSFFKEGNLGPVFRATLHRQPVVVGKVVDEGDKFQEAALMVSVMRKGVSHPNVLRSFGEYFCPETGSRLLVLELCESDVTRLTDEGPVPVGTALSIIRTIADALVELHRHGDPVFAPGVLKLENVLVKGRPESLGQVETGDLCTSIRVSGFGLAESGRTSQYIAPEQWGEGGQPTENADVYALGMIFWELLSGERAWKRKDREEIRACVLNGARPSLKAVRPAVAESISRMWKQEAAERLTAAEIVEELNVLLGGSETLCDAVKRSDSSTVSKLVTFGLIDVNSRGKDGWFPLATAAAYGQDTIVPILLQAGAEKDKRHQGGWTPLCIAAWGGHNMVVRTLLEKGADKNKATNRGQTPLYLASWRGHEVVVSTLLNAGADKNKADERGWTPLYVAAFDGNFAVVQTLIAAGADMKKATNDGDTPLEAAEKSYRGDSEKVVALLTDWERRRKLSHCVLQ</sequence>
<dbReference type="Pfam" id="PF12796">
    <property type="entry name" value="Ank_2"/>
    <property type="match status" value="3"/>
</dbReference>
<evidence type="ECO:0000256" key="6">
    <source>
        <dbReference type="SAM" id="MobiDB-lite"/>
    </source>
</evidence>
<dbReference type="InterPro" id="IPR002110">
    <property type="entry name" value="Ankyrin_rpt"/>
</dbReference>
<dbReference type="PhylomeDB" id="A0A0G4F8Z1"/>
<dbReference type="PROSITE" id="PS50088">
    <property type="entry name" value="ANK_REPEAT"/>
    <property type="match status" value="6"/>
</dbReference>
<dbReference type="InterPro" id="IPR000719">
    <property type="entry name" value="Prot_kinase_dom"/>
</dbReference>
<dbReference type="VEuPathDB" id="CryptoDB:Cvel_15832"/>
<evidence type="ECO:0000259" key="7">
    <source>
        <dbReference type="PROSITE" id="PS50011"/>
    </source>
</evidence>
<dbReference type="GO" id="GO:0004674">
    <property type="term" value="F:protein serine/threonine kinase activity"/>
    <property type="evidence" value="ECO:0007669"/>
    <property type="project" value="TreeGrafter"/>
</dbReference>
<dbReference type="Pfam" id="PF00069">
    <property type="entry name" value="Pkinase"/>
    <property type="match status" value="2"/>
</dbReference>
<dbReference type="PROSITE" id="PS50011">
    <property type="entry name" value="PROTEIN_KINASE_DOM"/>
    <property type="match status" value="2"/>
</dbReference>
<organism evidence="8">
    <name type="scientific">Chromera velia CCMP2878</name>
    <dbReference type="NCBI Taxonomy" id="1169474"/>
    <lineage>
        <taxon>Eukaryota</taxon>
        <taxon>Sar</taxon>
        <taxon>Alveolata</taxon>
        <taxon>Colpodellida</taxon>
        <taxon>Chromeraceae</taxon>
        <taxon>Chromera</taxon>
    </lineage>
</organism>
<proteinExistence type="inferred from homology"/>
<feature type="compositionally biased region" description="Basic and acidic residues" evidence="6">
    <location>
        <begin position="56"/>
        <end position="68"/>
    </location>
</feature>
<dbReference type="InterPro" id="IPR036770">
    <property type="entry name" value="Ankyrin_rpt-contain_sf"/>
</dbReference>
<evidence type="ECO:0000313" key="8">
    <source>
        <dbReference type="EMBL" id="CEM09225.1"/>
    </source>
</evidence>
<keyword evidence="3 5" id="KW-0067">ATP-binding</keyword>
<dbReference type="Gene3D" id="1.10.510.10">
    <property type="entry name" value="Transferase(Phosphotransferase) domain 1"/>
    <property type="match status" value="2"/>
</dbReference>
<keyword evidence="4" id="KW-0040">ANK repeat</keyword>
<gene>
    <name evidence="8" type="ORF">Cvel_15832</name>
</gene>
<dbReference type="Gene3D" id="1.25.40.20">
    <property type="entry name" value="Ankyrin repeat-containing domain"/>
    <property type="match status" value="3"/>
</dbReference>
<name>A0A0G4F8Z1_9ALVE</name>
<feature type="region of interest" description="Disordered" evidence="6">
    <location>
        <begin position="1"/>
        <end position="105"/>
    </location>
</feature>
<feature type="repeat" description="ANK" evidence="4">
    <location>
        <begin position="682"/>
        <end position="714"/>
    </location>
</feature>
<dbReference type="PROSITE" id="PS50297">
    <property type="entry name" value="ANK_REP_REGION"/>
    <property type="match status" value="6"/>
</dbReference>
<dbReference type="SUPFAM" id="SSF56112">
    <property type="entry name" value="Protein kinase-like (PK-like)"/>
    <property type="match status" value="2"/>
</dbReference>
<evidence type="ECO:0000256" key="3">
    <source>
        <dbReference type="ARBA" id="ARBA00022840"/>
    </source>
</evidence>
<dbReference type="PROSITE" id="PS00107">
    <property type="entry name" value="PROTEIN_KINASE_ATP"/>
    <property type="match status" value="1"/>
</dbReference>
<dbReference type="InterPro" id="IPR011009">
    <property type="entry name" value="Kinase-like_dom_sf"/>
</dbReference>
<feature type="repeat" description="ANK" evidence="4">
    <location>
        <begin position="1182"/>
        <end position="1214"/>
    </location>
</feature>
<dbReference type="Gene3D" id="3.30.200.20">
    <property type="entry name" value="Phosphorylase Kinase, domain 1"/>
    <property type="match status" value="1"/>
</dbReference>
<dbReference type="PANTHER" id="PTHR44329">
    <property type="entry name" value="SERINE/THREONINE-PROTEIN KINASE TNNI3K-RELATED"/>
    <property type="match status" value="1"/>
</dbReference>
<evidence type="ECO:0000256" key="5">
    <source>
        <dbReference type="PROSITE-ProRule" id="PRU10141"/>
    </source>
</evidence>
<feature type="repeat" description="ANK" evidence="4">
    <location>
        <begin position="1149"/>
        <end position="1181"/>
    </location>
</feature>
<dbReference type="SUPFAM" id="SSF48403">
    <property type="entry name" value="Ankyrin repeat"/>
    <property type="match status" value="2"/>
</dbReference>
<dbReference type="EMBL" id="CDMZ01000210">
    <property type="protein sequence ID" value="CEM09225.1"/>
    <property type="molecule type" value="Genomic_DNA"/>
</dbReference>
<feature type="binding site" evidence="5">
    <location>
        <position position="390"/>
    </location>
    <ligand>
        <name>ATP</name>
        <dbReference type="ChEBI" id="CHEBI:30616"/>
    </ligand>
</feature>
<feature type="domain" description="Protein kinase" evidence="7">
    <location>
        <begin position="859"/>
        <end position="1114"/>
    </location>
</feature>
<feature type="repeat" description="ANK" evidence="4">
    <location>
        <begin position="1248"/>
        <end position="1280"/>
    </location>
</feature>
<protein>
    <recommendedName>
        <fullName evidence="7">Protein kinase domain-containing protein</fullName>
    </recommendedName>
</protein>
<evidence type="ECO:0000256" key="1">
    <source>
        <dbReference type="ARBA" id="ARBA00005843"/>
    </source>
</evidence>
<comment type="similarity">
    <text evidence="1">Belongs to the protein kinase superfamily. TKL Ser/Thr protein kinase family.</text>
</comment>
<accession>A0A0G4F8Z1</accession>
<dbReference type="SMART" id="SM00220">
    <property type="entry name" value="S_TKc"/>
    <property type="match status" value="2"/>
</dbReference>
<dbReference type="InterPro" id="IPR051681">
    <property type="entry name" value="Ser/Thr_Kinases-Pseudokinases"/>
</dbReference>
<dbReference type="PROSITE" id="PS00108">
    <property type="entry name" value="PROTEIN_KINASE_ST"/>
    <property type="match status" value="1"/>
</dbReference>
<feature type="region of interest" description="Disordered" evidence="6">
    <location>
        <begin position="815"/>
        <end position="840"/>
    </location>
</feature>
<evidence type="ECO:0000256" key="4">
    <source>
        <dbReference type="PROSITE-ProRule" id="PRU00023"/>
    </source>
</evidence>
<reference evidence="8" key="1">
    <citation type="submission" date="2014-11" db="EMBL/GenBank/DDBJ databases">
        <authorList>
            <person name="Otto D Thomas"/>
            <person name="Naeem Raeece"/>
        </authorList>
    </citation>
    <scope>NUCLEOTIDE SEQUENCE</scope>
</reference>
<dbReference type="SMART" id="SM00248">
    <property type="entry name" value="ANK"/>
    <property type="match status" value="7"/>
</dbReference>
<dbReference type="InterPro" id="IPR017441">
    <property type="entry name" value="Protein_kinase_ATP_BS"/>
</dbReference>
<evidence type="ECO:0000256" key="2">
    <source>
        <dbReference type="ARBA" id="ARBA00022741"/>
    </source>
</evidence>
<keyword evidence="2 5" id="KW-0547">Nucleotide-binding</keyword>
<dbReference type="GO" id="GO:0005524">
    <property type="term" value="F:ATP binding"/>
    <property type="evidence" value="ECO:0007669"/>
    <property type="project" value="UniProtKB-UniRule"/>
</dbReference>